<gene>
    <name evidence="1" type="ORF">WMSIL1_LOCUS13956</name>
</gene>
<dbReference type="GO" id="GO:0030286">
    <property type="term" value="C:dynein complex"/>
    <property type="evidence" value="ECO:0007669"/>
    <property type="project" value="InterPro"/>
</dbReference>
<dbReference type="EMBL" id="CABIJS010000701">
    <property type="protein sequence ID" value="VUZ56279.1"/>
    <property type="molecule type" value="Genomic_DNA"/>
</dbReference>
<protein>
    <recommendedName>
        <fullName evidence="3">Dynein light chain</fullName>
    </recommendedName>
</protein>
<proteinExistence type="predicted"/>
<dbReference type="Proteomes" id="UP000321570">
    <property type="component" value="Unassembled WGS sequence"/>
</dbReference>
<organism evidence="1 2">
    <name type="scientific">Hymenolepis diminuta</name>
    <name type="common">Rat tapeworm</name>
    <dbReference type="NCBI Taxonomy" id="6216"/>
    <lineage>
        <taxon>Eukaryota</taxon>
        <taxon>Metazoa</taxon>
        <taxon>Spiralia</taxon>
        <taxon>Lophotrochozoa</taxon>
        <taxon>Platyhelminthes</taxon>
        <taxon>Cestoda</taxon>
        <taxon>Eucestoda</taxon>
        <taxon>Cyclophyllidea</taxon>
        <taxon>Hymenolepididae</taxon>
        <taxon>Hymenolepis</taxon>
    </lineage>
</organism>
<accession>A0A564ZA92</accession>
<evidence type="ECO:0000313" key="1">
    <source>
        <dbReference type="EMBL" id="VUZ56279.1"/>
    </source>
</evidence>
<evidence type="ECO:0008006" key="3">
    <source>
        <dbReference type="Google" id="ProtNLM"/>
    </source>
</evidence>
<dbReference type="InterPro" id="IPR001372">
    <property type="entry name" value="Dynein_light_chain_typ-1/2"/>
</dbReference>
<sequence>MHSVRDSNAGQISKANLFNFLLNFRPAILKNVQLLESDMSVMKRESIILLVLEVVLERRSKKETLDEIKQRLQAIYGEGWSVYIAEGRYWSVCSHNPGSNLAFLYQNTVYGVYQTPHAK</sequence>
<reference evidence="1 2" key="1">
    <citation type="submission" date="2019-07" db="EMBL/GenBank/DDBJ databases">
        <authorList>
            <person name="Jastrzebski P J."/>
            <person name="Paukszto L."/>
            <person name="Jastrzebski P J."/>
        </authorList>
    </citation>
    <scope>NUCLEOTIDE SEQUENCE [LARGE SCALE GENOMIC DNA]</scope>
    <source>
        <strain evidence="1 2">WMS-il1</strain>
    </source>
</reference>
<dbReference type="SUPFAM" id="SSF54648">
    <property type="entry name" value="DLC"/>
    <property type="match status" value="1"/>
</dbReference>
<dbReference type="InterPro" id="IPR037177">
    <property type="entry name" value="DLC_sf"/>
</dbReference>
<dbReference type="Gene3D" id="3.30.740.10">
    <property type="entry name" value="Protein Inhibitor Of Neuronal Nitric Oxide Synthase"/>
    <property type="match status" value="1"/>
</dbReference>
<dbReference type="GO" id="GO:0007017">
    <property type="term" value="P:microtubule-based process"/>
    <property type="evidence" value="ECO:0007669"/>
    <property type="project" value="InterPro"/>
</dbReference>
<name>A0A564ZA92_HYMDI</name>
<evidence type="ECO:0000313" key="2">
    <source>
        <dbReference type="Proteomes" id="UP000321570"/>
    </source>
</evidence>
<dbReference type="Pfam" id="PF01221">
    <property type="entry name" value="Dynein_light"/>
    <property type="match status" value="1"/>
</dbReference>
<keyword evidence="2" id="KW-1185">Reference proteome</keyword>
<dbReference type="AlphaFoldDB" id="A0A564ZA92"/>